<feature type="transmembrane region" description="Helical" evidence="5">
    <location>
        <begin position="178"/>
        <end position="197"/>
    </location>
</feature>
<dbReference type="InterPro" id="IPR050925">
    <property type="entry name" value="Rhomboid_protease_S54"/>
</dbReference>
<evidence type="ECO:0000256" key="5">
    <source>
        <dbReference type="SAM" id="Phobius"/>
    </source>
</evidence>
<proteinExistence type="predicted"/>
<dbReference type="Proteomes" id="UP001500618">
    <property type="component" value="Unassembled WGS sequence"/>
</dbReference>
<keyword evidence="3 5" id="KW-1133">Transmembrane helix</keyword>
<dbReference type="PANTHER" id="PTHR43731">
    <property type="entry name" value="RHOMBOID PROTEASE"/>
    <property type="match status" value="1"/>
</dbReference>
<feature type="transmembrane region" description="Helical" evidence="5">
    <location>
        <begin position="150"/>
        <end position="172"/>
    </location>
</feature>
<evidence type="ECO:0000256" key="3">
    <source>
        <dbReference type="ARBA" id="ARBA00022989"/>
    </source>
</evidence>
<dbReference type="SUPFAM" id="SSF144091">
    <property type="entry name" value="Rhomboid-like"/>
    <property type="match status" value="1"/>
</dbReference>
<dbReference type="Gene3D" id="1.20.1540.10">
    <property type="entry name" value="Rhomboid-like"/>
    <property type="match status" value="1"/>
</dbReference>
<name>A0ABP4RMS4_9ACTN</name>
<feature type="transmembrane region" description="Helical" evidence="5">
    <location>
        <begin position="25"/>
        <end position="42"/>
    </location>
</feature>
<dbReference type="InterPro" id="IPR022764">
    <property type="entry name" value="Peptidase_S54_rhomboid_dom"/>
</dbReference>
<keyword evidence="7" id="KW-0378">Hydrolase</keyword>
<evidence type="ECO:0000259" key="6">
    <source>
        <dbReference type="Pfam" id="PF01694"/>
    </source>
</evidence>
<keyword evidence="4 5" id="KW-0472">Membrane</keyword>
<accession>A0ABP4RMS4</accession>
<dbReference type="PANTHER" id="PTHR43731:SF9">
    <property type="entry name" value="SLR1461 PROTEIN"/>
    <property type="match status" value="1"/>
</dbReference>
<comment type="caution">
    <text evidence="7">The sequence shown here is derived from an EMBL/GenBank/DDBJ whole genome shotgun (WGS) entry which is preliminary data.</text>
</comment>
<evidence type="ECO:0000313" key="7">
    <source>
        <dbReference type="EMBL" id="GAA1656444.1"/>
    </source>
</evidence>
<comment type="subcellular location">
    <subcellularLocation>
        <location evidence="1">Membrane</location>
        <topology evidence="1">Multi-pass membrane protein</topology>
    </subcellularLocation>
</comment>
<sequence length="220" mass="23756">MALKNAVDPQGRSAAELMIAEAKKALWVMVGLLALMWVVQLFNSVDSYRLSQDLGITSRDIGSLPEIVTAPFLHASWAHIEGNSGPLFIFGFLAAYRGVKKFLGVTALIIAASGLGIWLTGPSSAITVGASGLVFGYFGYIMVRGIFDRHLIDIVIGAVMALCFAYQLTALLPTNEQISWQGHLFGFAAGIVGGWFFREKRQKPELTPPPPAFQKDPGSI</sequence>
<evidence type="ECO:0000313" key="8">
    <source>
        <dbReference type="Proteomes" id="UP001500618"/>
    </source>
</evidence>
<reference evidence="8" key="1">
    <citation type="journal article" date="2019" name="Int. J. Syst. Evol. Microbiol.">
        <title>The Global Catalogue of Microorganisms (GCM) 10K type strain sequencing project: providing services to taxonomists for standard genome sequencing and annotation.</title>
        <authorList>
            <consortium name="The Broad Institute Genomics Platform"/>
            <consortium name="The Broad Institute Genome Sequencing Center for Infectious Disease"/>
            <person name="Wu L."/>
            <person name="Ma J."/>
        </authorList>
    </citation>
    <scope>NUCLEOTIDE SEQUENCE [LARGE SCALE GENOMIC DNA]</scope>
    <source>
        <strain evidence="8">JCM 14718</strain>
    </source>
</reference>
<dbReference type="GO" id="GO:0006508">
    <property type="term" value="P:proteolysis"/>
    <property type="evidence" value="ECO:0007669"/>
    <property type="project" value="UniProtKB-KW"/>
</dbReference>
<dbReference type="GO" id="GO:0008233">
    <property type="term" value="F:peptidase activity"/>
    <property type="evidence" value="ECO:0007669"/>
    <property type="project" value="UniProtKB-KW"/>
</dbReference>
<dbReference type="EMBL" id="BAAANY010000001">
    <property type="protein sequence ID" value="GAA1656444.1"/>
    <property type="molecule type" value="Genomic_DNA"/>
</dbReference>
<keyword evidence="2 5" id="KW-0812">Transmembrane</keyword>
<feature type="transmembrane region" description="Helical" evidence="5">
    <location>
        <begin position="102"/>
        <end position="119"/>
    </location>
</feature>
<dbReference type="Pfam" id="PF01694">
    <property type="entry name" value="Rhomboid"/>
    <property type="match status" value="1"/>
</dbReference>
<keyword evidence="7" id="KW-0645">Protease</keyword>
<feature type="transmembrane region" description="Helical" evidence="5">
    <location>
        <begin position="125"/>
        <end position="143"/>
    </location>
</feature>
<dbReference type="InterPro" id="IPR035952">
    <property type="entry name" value="Rhomboid-like_sf"/>
</dbReference>
<dbReference type="RefSeq" id="WP_344306295.1">
    <property type="nucleotide sequence ID" value="NZ_BAAANY010000001.1"/>
</dbReference>
<evidence type="ECO:0000256" key="4">
    <source>
        <dbReference type="ARBA" id="ARBA00023136"/>
    </source>
</evidence>
<protein>
    <submittedName>
        <fullName evidence="7">Rhomboid family intramembrane serine protease</fullName>
    </submittedName>
</protein>
<feature type="domain" description="Peptidase S54 rhomboid" evidence="6">
    <location>
        <begin position="66"/>
        <end position="198"/>
    </location>
</feature>
<evidence type="ECO:0000256" key="2">
    <source>
        <dbReference type="ARBA" id="ARBA00022692"/>
    </source>
</evidence>
<gene>
    <name evidence="7" type="ORF">GCM10009765_02370</name>
</gene>
<organism evidence="7 8">
    <name type="scientific">Fodinicola feengrottensis</name>
    <dbReference type="NCBI Taxonomy" id="435914"/>
    <lineage>
        <taxon>Bacteria</taxon>
        <taxon>Bacillati</taxon>
        <taxon>Actinomycetota</taxon>
        <taxon>Actinomycetes</taxon>
        <taxon>Mycobacteriales</taxon>
        <taxon>Fodinicola</taxon>
    </lineage>
</organism>
<evidence type="ECO:0000256" key="1">
    <source>
        <dbReference type="ARBA" id="ARBA00004141"/>
    </source>
</evidence>
<keyword evidence="8" id="KW-1185">Reference proteome</keyword>